<dbReference type="RefSeq" id="WP_167200203.1">
    <property type="nucleotide sequence ID" value="NZ_JAAORB010000058.1"/>
</dbReference>
<comment type="caution">
    <text evidence="2">The sequence shown here is derived from an EMBL/GenBank/DDBJ whole genome shotgun (WGS) entry which is preliminary data.</text>
</comment>
<dbReference type="InterPro" id="IPR018692">
    <property type="entry name" value="DUF2189"/>
</dbReference>
<dbReference type="Pfam" id="PF09955">
    <property type="entry name" value="DUF2189"/>
    <property type="match status" value="1"/>
</dbReference>
<gene>
    <name evidence="2" type="ORF">HAT86_16000</name>
</gene>
<evidence type="ECO:0000313" key="2">
    <source>
        <dbReference type="EMBL" id="NHQ75952.1"/>
    </source>
</evidence>
<reference evidence="2" key="1">
    <citation type="submission" date="2020-03" db="EMBL/GenBank/DDBJ databases">
        <title>Roseovarius gahaiensis sp. nov., isolated from Gahai Saline Lake, China.</title>
        <authorList>
            <person name="Sun X."/>
        </authorList>
    </citation>
    <scope>NUCLEOTIDE SEQUENCE</scope>
    <source>
        <strain evidence="2">GH877</strain>
    </source>
</reference>
<accession>A0A967BDC5</accession>
<name>A0A967BDC5_9RHOB</name>
<feature type="transmembrane region" description="Helical" evidence="1">
    <location>
        <begin position="245"/>
        <end position="271"/>
    </location>
</feature>
<evidence type="ECO:0000256" key="1">
    <source>
        <dbReference type="SAM" id="Phobius"/>
    </source>
</evidence>
<keyword evidence="3" id="KW-1185">Reference proteome</keyword>
<feature type="transmembrane region" description="Helical" evidence="1">
    <location>
        <begin position="199"/>
        <end position="218"/>
    </location>
</feature>
<evidence type="ECO:0000313" key="3">
    <source>
        <dbReference type="Proteomes" id="UP000639775"/>
    </source>
</evidence>
<dbReference type="AlphaFoldDB" id="A0A967BDC5"/>
<proteinExistence type="predicted"/>
<organism evidence="2 3">
    <name type="scientific">Roseovarius gahaiensis</name>
    <dbReference type="NCBI Taxonomy" id="2716691"/>
    <lineage>
        <taxon>Bacteria</taxon>
        <taxon>Pseudomonadati</taxon>
        <taxon>Pseudomonadota</taxon>
        <taxon>Alphaproteobacteria</taxon>
        <taxon>Rhodobacterales</taxon>
        <taxon>Roseobacteraceae</taxon>
        <taxon>Roseovarius</taxon>
    </lineage>
</organism>
<dbReference type="EMBL" id="JAAORB010000058">
    <property type="protein sequence ID" value="NHQ75952.1"/>
    <property type="molecule type" value="Genomic_DNA"/>
</dbReference>
<dbReference type="Proteomes" id="UP000639775">
    <property type="component" value="Unassembled WGS sequence"/>
</dbReference>
<keyword evidence="1" id="KW-1133">Transmembrane helix</keyword>
<keyword evidence="1" id="KW-0472">Membrane</keyword>
<feature type="transmembrane region" description="Helical" evidence="1">
    <location>
        <begin position="92"/>
        <end position="112"/>
    </location>
</feature>
<feature type="transmembrane region" description="Helical" evidence="1">
    <location>
        <begin position="66"/>
        <end position="86"/>
    </location>
</feature>
<feature type="transmembrane region" description="Helical" evidence="1">
    <location>
        <begin position="141"/>
        <end position="163"/>
    </location>
</feature>
<keyword evidence="1" id="KW-0812">Transmembrane</keyword>
<sequence length="285" mass="30259">MVKTIGNPLSWAAQGVSNAGHAMGDATGALGGTVTTPPQVRQITNDDLRRALRKGYADFARFRSDVMFLGLIYPVIGLCLAAVAFHQALLPMLFPLGAGFVLLGPIAAIGLYELSRQAETRKDVGWRAAFSVLSARNIGPVLVMALYLLGLFLLWLLAAMQIYNWTLGPAAPASAFDFAIAVFTTVPGWAMIGAGMATGFVFAALVLVISLTTLPMIVDQRVGLPVAVMTSVHVARKNPATVARWGLIVAVLMLLGSLPLFLGLVIVLPILGHATWHLYCAAVPR</sequence>
<protein>
    <submittedName>
        <fullName evidence="2">DUF2189 domain-containing protein</fullName>
    </submittedName>
</protein>